<organism evidence="1 2">
    <name type="scientific">Dentiscutata heterogama</name>
    <dbReference type="NCBI Taxonomy" id="1316150"/>
    <lineage>
        <taxon>Eukaryota</taxon>
        <taxon>Fungi</taxon>
        <taxon>Fungi incertae sedis</taxon>
        <taxon>Mucoromycota</taxon>
        <taxon>Glomeromycotina</taxon>
        <taxon>Glomeromycetes</taxon>
        <taxon>Diversisporales</taxon>
        <taxon>Gigasporaceae</taxon>
        <taxon>Dentiscutata</taxon>
    </lineage>
</organism>
<gene>
    <name evidence="1" type="ORF">DHETER_LOCUS11866</name>
</gene>
<feature type="non-terminal residue" evidence="1">
    <location>
        <position position="65"/>
    </location>
</feature>
<evidence type="ECO:0000313" key="2">
    <source>
        <dbReference type="Proteomes" id="UP000789702"/>
    </source>
</evidence>
<keyword evidence="2" id="KW-1185">Reference proteome</keyword>
<protein>
    <submittedName>
        <fullName evidence="1">202_t:CDS:1</fullName>
    </submittedName>
</protein>
<dbReference type="EMBL" id="CAJVPU010027313">
    <property type="protein sequence ID" value="CAG8703225.1"/>
    <property type="molecule type" value="Genomic_DNA"/>
</dbReference>
<name>A0ACA9PDB0_9GLOM</name>
<accession>A0ACA9PDB0</accession>
<proteinExistence type="predicted"/>
<reference evidence="1" key="1">
    <citation type="submission" date="2021-06" db="EMBL/GenBank/DDBJ databases">
        <authorList>
            <person name="Kallberg Y."/>
            <person name="Tangrot J."/>
            <person name="Rosling A."/>
        </authorList>
    </citation>
    <scope>NUCLEOTIDE SEQUENCE</scope>
    <source>
        <strain evidence="1">IL203A</strain>
    </source>
</reference>
<sequence>MVLLECGFRHIWAVLFLPFMLLDVRHIVGAFYSILGRVSCGYFGLRNFRCIGNCLLTFTTGLGHG</sequence>
<evidence type="ECO:0000313" key="1">
    <source>
        <dbReference type="EMBL" id="CAG8703225.1"/>
    </source>
</evidence>
<dbReference type="Proteomes" id="UP000789702">
    <property type="component" value="Unassembled WGS sequence"/>
</dbReference>
<comment type="caution">
    <text evidence="1">The sequence shown here is derived from an EMBL/GenBank/DDBJ whole genome shotgun (WGS) entry which is preliminary data.</text>
</comment>